<sequence length="254" mass="28820">MEFENGTTNSKKGQYRINGNRGRNPSMVGGTGQPGRSRIVKMPLVNPPDASAGIPSCPMDSAGDEDCLEPSGPGRILEVKTKISRTLKSVHLDGEETAQLNVEISFFTDRTRVVSDTLFDLRRELFTQPGRLAFALQQKIRTGKGDEEVDGKQTFSNLITNSGHDRTDGLLSVFDQLRKFLPINREEEREDVSEEKYRRRYIGSKISMTIYRYIGSKISMKMYRYIGSKISMTIGISEAKYRYFQYIDILEAKY</sequence>
<evidence type="ECO:0000313" key="2">
    <source>
        <dbReference type="EMBL" id="CAB0002734.1"/>
    </source>
</evidence>
<organism evidence="2 3">
    <name type="scientific">Nesidiocoris tenuis</name>
    <dbReference type="NCBI Taxonomy" id="355587"/>
    <lineage>
        <taxon>Eukaryota</taxon>
        <taxon>Metazoa</taxon>
        <taxon>Ecdysozoa</taxon>
        <taxon>Arthropoda</taxon>
        <taxon>Hexapoda</taxon>
        <taxon>Insecta</taxon>
        <taxon>Pterygota</taxon>
        <taxon>Neoptera</taxon>
        <taxon>Paraneoptera</taxon>
        <taxon>Hemiptera</taxon>
        <taxon>Heteroptera</taxon>
        <taxon>Panheteroptera</taxon>
        <taxon>Cimicomorpha</taxon>
        <taxon>Miridae</taxon>
        <taxon>Dicyphina</taxon>
        <taxon>Nesidiocoris</taxon>
    </lineage>
</organism>
<dbReference type="OrthoDB" id="8243754at2759"/>
<protein>
    <submittedName>
        <fullName evidence="2">Uncharacterized protein</fullName>
    </submittedName>
</protein>
<dbReference type="Proteomes" id="UP000479000">
    <property type="component" value="Unassembled WGS sequence"/>
</dbReference>
<feature type="compositionally biased region" description="Polar residues" evidence="1">
    <location>
        <begin position="1"/>
        <end position="12"/>
    </location>
</feature>
<name>A0A6H5GGS8_9HEMI</name>
<dbReference type="AlphaFoldDB" id="A0A6H5GGS8"/>
<evidence type="ECO:0000313" key="3">
    <source>
        <dbReference type="Proteomes" id="UP000479000"/>
    </source>
</evidence>
<reference evidence="2 3" key="1">
    <citation type="submission" date="2020-02" db="EMBL/GenBank/DDBJ databases">
        <authorList>
            <person name="Ferguson B K."/>
        </authorList>
    </citation>
    <scope>NUCLEOTIDE SEQUENCE [LARGE SCALE GENOMIC DNA]</scope>
</reference>
<keyword evidence="3" id="KW-1185">Reference proteome</keyword>
<dbReference type="EMBL" id="CADCXU010012855">
    <property type="protein sequence ID" value="CAB0002734.1"/>
    <property type="molecule type" value="Genomic_DNA"/>
</dbReference>
<feature type="region of interest" description="Disordered" evidence="1">
    <location>
        <begin position="1"/>
        <end position="36"/>
    </location>
</feature>
<gene>
    <name evidence="2" type="ORF">NTEN_LOCUS8521</name>
</gene>
<evidence type="ECO:0000256" key="1">
    <source>
        <dbReference type="SAM" id="MobiDB-lite"/>
    </source>
</evidence>
<accession>A0A6H5GGS8</accession>
<proteinExistence type="predicted"/>